<dbReference type="SUPFAM" id="SSF56519">
    <property type="entry name" value="Penicillin binding protein dimerisation domain"/>
    <property type="match status" value="1"/>
</dbReference>
<dbReference type="InterPro" id="IPR005311">
    <property type="entry name" value="PBP_dimer"/>
</dbReference>
<keyword evidence="10 14" id="KW-0573">Peptidoglycan synthesis</keyword>
<dbReference type="InterPro" id="IPR050515">
    <property type="entry name" value="Beta-lactam/transpept"/>
</dbReference>
<dbReference type="RefSeq" id="WP_230447989.1">
    <property type="nucleotide sequence ID" value="NZ_JARWAI010000004.1"/>
</dbReference>
<dbReference type="NCBIfam" id="TIGR03423">
    <property type="entry name" value="pbp2_mrdA"/>
    <property type="match status" value="1"/>
</dbReference>
<dbReference type="InterPro" id="IPR001460">
    <property type="entry name" value="PCN-bd_Tpept"/>
</dbReference>
<reference evidence="17 18" key="1">
    <citation type="submission" date="2023-04" db="EMBL/GenBank/DDBJ databases">
        <title>A long-awaited taxogenomic arrangement of the family Halomonadaceae.</title>
        <authorList>
            <person name="De La Haba R."/>
            <person name="Chuvochina M."/>
            <person name="Wittouck S."/>
            <person name="Arahal D.R."/>
            <person name="Sanchez-Porro C."/>
            <person name="Hugenholtz P."/>
            <person name="Ventosa A."/>
        </authorList>
    </citation>
    <scope>NUCLEOTIDE SEQUENCE [LARGE SCALE GENOMIC DNA]</scope>
    <source>
        <strain evidence="17 18">DSM 18042</strain>
    </source>
</reference>
<comment type="similarity">
    <text evidence="14">Belongs to the transpeptidase family. MrdA subfamily.</text>
</comment>
<evidence type="ECO:0000256" key="6">
    <source>
        <dbReference type="ARBA" id="ARBA00022670"/>
    </source>
</evidence>
<feature type="active site" description="Acyl-ester intermediate" evidence="14">
    <location>
        <position position="328"/>
    </location>
</feature>
<name>A0ABU1GBA5_9GAMM</name>
<gene>
    <name evidence="14 17" type="primary">mrdA</name>
    <name evidence="17" type="ORF">QC815_06500</name>
</gene>
<keyword evidence="11 14" id="KW-1133">Transmembrane helix</keyword>
<protein>
    <recommendedName>
        <fullName evidence="14">Peptidoglycan D,D-transpeptidase MrdA</fullName>
        <ecNumber evidence="14">3.4.16.4</ecNumber>
    </recommendedName>
    <alternativeName>
        <fullName evidence="14">Penicillin-binding protein 2</fullName>
        <shortName evidence="14">PBP-2</shortName>
    </alternativeName>
</protein>
<accession>A0ABU1GBA5</accession>
<feature type="transmembrane region" description="Helical" evidence="14">
    <location>
        <begin position="21"/>
        <end position="42"/>
    </location>
</feature>
<proteinExistence type="inferred from homology"/>
<evidence type="ECO:0000256" key="10">
    <source>
        <dbReference type="ARBA" id="ARBA00022984"/>
    </source>
</evidence>
<dbReference type="InterPro" id="IPR012338">
    <property type="entry name" value="Beta-lactam/transpept-like"/>
</dbReference>
<evidence type="ECO:0000256" key="9">
    <source>
        <dbReference type="ARBA" id="ARBA00022960"/>
    </source>
</evidence>
<keyword evidence="9 14" id="KW-0133">Cell shape</keyword>
<evidence type="ECO:0000256" key="8">
    <source>
        <dbReference type="ARBA" id="ARBA00022801"/>
    </source>
</evidence>
<evidence type="ECO:0000256" key="1">
    <source>
        <dbReference type="ARBA" id="ARBA00004167"/>
    </source>
</evidence>
<dbReference type="EMBL" id="JARWAI010000004">
    <property type="protein sequence ID" value="MDR5874572.1"/>
    <property type="molecule type" value="Genomic_DNA"/>
</dbReference>
<dbReference type="GO" id="GO:0009002">
    <property type="term" value="F:serine-type D-Ala-D-Ala carboxypeptidase activity"/>
    <property type="evidence" value="ECO:0007669"/>
    <property type="project" value="UniProtKB-EC"/>
</dbReference>
<dbReference type="EC" id="3.4.16.4" evidence="14"/>
<evidence type="ECO:0000256" key="12">
    <source>
        <dbReference type="ARBA" id="ARBA00023136"/>
    </source>
</evidence>
<keyword evidence="6 14" id="KW-0645">Protease</keyword>
<dbReference type="PANTHER" id="PTHR30627:SF2">
    <property type="entry name" value="PEPTIDOGLYCAN D,D-TRANSPEPTIDASE MRDA"/>
    <property type="match status" value="1"/>
</dbReference>
<keyword evidence="3 14" id="KW-1003">Cell membrane</keyword>
<organism evidence="17 18">
    <name type="scientific">Vreelandella gomseomensis</name>
    <dbReference type="NCBI Taxonomy" id="370766"/>
    <lineage>
        <taxon>Bacteria</taxon>
        <taxon>Pseudomonadati</taxon>
        <taxon>Pseudomonadota</taxon>
        <taxon>Gammaproteobacteria</taxon>
        <taxon>Oceanospirillales</taxon>
        <taxon>Halomonadaceae</taxon>
        <taxon>Vreelandella</taxon>
    </lineage>
</organism>
<keyword evidence="7 14" id="KW-0812">Transmembrane</keyword>
<evidence type="ECO:0000256" key="5">
    <source>
        <dbReference type="ARBA" id="ARBA00022645"/>
    </source>
</evidence>
<dbReference type="InterPro" id="IPR036138">
    <property type="entry name" value="PBP_dimer_sf"/>
</dbReference>
<comment type="catalytic activity">
    <reaction evidence="14">
        <text>Preferential cleavage: (Ac)2-L-Lys-D-Ala-|-D-Ala. Also transpeptidation of peptidyl-alanyl moieties that are N-acyl substituents of D-alanine.</text>
        <dbReference type="EC" id="3.4.16.4"/>
    </reaction>
</comment>
<comment type="function">
    <text evidence="14">Catalyzes cross-linking of the peptidoglycan cell wall.</text>
</comment>
<dbReference type="InterPro" id="IPR017790">
    <property type="entry name" value="Penicillin-binding_protein_2"/>
</dbReference>
<dbReference type="Gene3D" id="3.40.710.10">
    <property type="entry name" value="DD-peptidase/beta-lactamase superfamily"/>
    <property type="match status" value="1"/>
</dbReference>
<evidence type="ECO:0000259" key="16">
    <source>
        <dbReference type="Pfam" id="PF03717"/>
    </source>
</evidence>
<dbReference type="SUPFAM" id="SSF56601">
    <property type="entry name" value="beta-lactamase/transpeptidase-like"/>
    <property type="match status" value="1"/>
</dbReference>
<dbReference type="Gene3D" id="3.90.1310.10">
    <property type="entry name" value="Penicillin-binding protein 2a (Domain 2)"/>
    <property type="match status" value="1"/>
</dbReference>
<keyword evidence="5 14" id="KW-0121">Carboxypeptidase</keyword>
<dbReference type="Gene3D" id="3.30.1390.30">
    <property type="entry name" value="Penicillin-binding protein 2a, domain 3"/>
    <property type="match status" value="1"/>
</dbReference>
<comment type="pathway">
    <text evidence="14">Cell wall biogenesis; peptidoglycan biosynthesis.</text>
</comment>
<comment type="caution">
    <text evidence="17">The sequence shown here is derived from an EMBL/GenBank/DDBJ whole genome shotgun (WGS) entry which is preliminary data.</text>
</comment>
<evidence type="ECO:0000313" key="17">
    <source>
        <dbReference type="EMBL" id="MDR5874572.1"/>
    </source>
</evidence>
<keyword evidence="12 14" id="KW-0472">Membrane</keyword>
<feature type="domain" description="Penicillin-binding protein transpeptidase" evidence="15">
    <location>
        <begin position="269"/>
        <end position="604"/>
    </location>
</feature>
<keyword evidence="8 14" id="KW-0378">Hydrolase</keyword>
<evidence type="ECO:0000256" key="13">
    <source>
        <dbReference type="ARBA" id="ARBA00023316"/>
    </source>
</evidence>
<evidence type="ECO:0000256" key="3">
    <source>
        <dbReference type="ARBA" id="ARBA00022475"/>
    </source>
</evidence>
<dbReference type="Pfam" id="PF00905">
    <property type="entry name" value="Transpeptidase"/>
    <property type="match status" value="1"/>
</dbReference>
<keyword evidence="18" id="KW-1185">Reference proteome</keyword>
<evidence type="ECO:0000256" key="11">
    <source>
        <dbReference type="ARBA" id="ARBA00022989"/>
    </source>
</evidence>
<evidence type="ECO:0000256" key="14">
    <source>
        <dbReference type="HAMAP-Rule" id="MF_02081"/>
    </source>
</evidence>
<sequence length="635" mass="71420">MPQRADKLKNTEQELRIFRARALLAMVVVVALTSLLVGRLAYLQVVQHDVYSTRSEKNRVRVEPLPPNRGLIYDRNGELLAENRPTYNLTLVRERADDVDETLELLVELLDLNDEETSTFYERSQQWQRPFQPVLLASDLSEEQIARVAINRHRLPGVEVEAQLLRYYPDAEIMAHTLGYVGRINAEELANLDATRYAGTHFIGKTGVERFYEDDLHGQAGLRKVETNARGRVLRELGRIDPVPGKDLTLTLDKSLQRLAYELMDGRRGSIVAIEPDSGEILAMVSTPGFDSNQFVTGIDRASYQALQENLDLPLFNRAIRGHYPPGSTIKPFLALGGLAEGAITPDTTINDPGYYQLPNDSRRYRNWLRWGHGRVDLERSLAVSNNTYYYSLAHEMGIDSLHEQMSNFGFGRRVAHDVQGESSGLMPSREWKRERFNQPWYPGETLSVGIGQGYWQVTPLQLATATATLANRGEWVKPRIARQIGDSTLERDLPDTPEDINLAQEDWWDSVFSGMEKVVSGSEGTARRTGRGLEYRMGGKSGTAQVFSLGQDQRYDADELEERLRDHALFIAFAPIEDPQIAVAVIVENAGGGSTHAAHLARAMTDEWLLDDEAPEVDEVRETLETDTSNVEGN</sequence>
<feature type="domain" description="Penicillin-binding protein dimerisation" evidence="16">
    <location>
        <begin position="65"/>
        <end position="237"/>
    </location>
</feature>
<evidence type="ECO:0000256" key="4">
    <source>
        <dbReference type="ARBA" id="ARBA00022519"/>
    </source>
</evidence>
<dbReference type="Pfam" id="PF03717">
    <property type="entry name" value="PBP_dimer"/>
    <property type="match status" value="1"/>
</dbReference>
<comment type="caution">
    <text evidence="14">Lacks conserved residue(s) required for the propagation of feature annotation.</text>
</comment>
<evidence type="ECO:0000313" key="18">
    <source>
        <dbReference type="Proteomes" id="UP001269267"/>
    </source>
</evidence>
<evidence type="ECO:0000256" key="2">
    <source>
        <dbReference type="ARBA" id="ARBA00004236"/>
    </source>
</evidence>
<dbReference type="Proteomes" id="UP001269267">
    <property type="component" value="Unassembled WGS sequence"/>
</dbReference>
<evidence type="ECO:0000256" key="7">
    <source>
        <dbReference type="ARBA" id="ARBA00022692"/>
    </source>
</evidence>
<dbReference type="HAMAP" id="MF_02081">
    <property type="entry name" value="MrdA_transpept"/>
    <property type="match status" value="1"/>
</dbReference>
<comment type="subcellular location">
    <subcellularLocation>
        <location evidence="14">Cell inner membrane</location>
        <topology evidence="14">Single-pass membrane protein</topology>
    </subcellularLocation>
    <subcellularLocation>
        <location evidence="2">Cell membrane</location>
    </subcellularLocation>
    <subcellularLocation>
        <location evidence="1">Membrane</location>
        <topology evidence="1">Single-pass membrane protein</topology>
    </subcellularLocation>
</comment>
<keyword evidence="13 14" id="KW-0961">Cell wall biogenesis/degradation</keyword>
<keyword evidence="4 14" id="KW-0997">Cell inner membrane</keyword>
<dbReference type="PANTHER" id="PTHR30627">
    <property type="entry name" value="PEPTIDOGLYCAN D,D-TRANSPEPTIDASE"/>
    <property type="match status" value="1"/>
</dbReference>
<evidence type="ECO:0000259" key="15">
    <source>
        <dbReference type="Pfam" id="PF00905"/>
    </source>
</evidence>